<dbReference type="EMBL" id="JAETWB010000046">
    <property type="protein sequence ID" value="MBL6082059.1"/>
    <property type="molecule type" value="Genomic_DNA"/>
</dbReference>
<comment type="caution">
    <text evidence="2">The sequence shown here is derived from an EMBL/GenBank/DDBJ whole genome shotgun (WGS) entry which is preliminary data.</text>
</comment>
<protein>
    <recommendedName>
        <fullName evidence="4">MFS transporter</fullName>
    </recommendedName>
</protein>
<keyword evidence="1" id="KW-0812">Transmembrane</keyword>
<evidence type="ECO:0000313" key="2">
    <source>
        <dbReference type="EMBL" id="MBL6082059.1"/>
    </source>
</evidence>
<keyword evidence="1" id="KW-1133">Transmembrane helix</keyword>
<keyword evidence="1" id="KW-0472">Membrane</keyword>
<gene>
    <name evidence="2" type="ORF">JMJ56_29205</name>
</gene>
<sequence length="75" mass="7675">MNRSTLPMMVLGSKGYTARLGWIALPVMLAQAAAPTLATPLIAAAKGLESLLLAGAIAGASGLLPLPLRAQPRLR</sequence>
<proteinExistence type="predicted"/>
<evidence type="ECO:0000256" key="1">
    <source>
        <dbReference type="SAM" id="Phobius"/>
    </source>
</evidence>
<keyword evidence="3" id="KW-1185">Reference proteome</keyword>
<reference evidence="2 3" key="1">
    <citation type="submission" date="2021-01" db="EMBL/GenBank/DDBJ databases">
        <title>Belnapia mucosa sp. nov. and Belnapia arida sp. nov., isolated from the Tabernas Desert (Almeria, Spain).</title>
        <authorList>
            <person name="Molina-Menor E."/>
            <person name="Vidal-Verdu A."/>
            <person name="Calonge A."/>
            <person name="Satari L."/>
            <person name="Pereto J."/>
            <person name="Porcar M."/>
        </authorList>
    </citation>
    <scope>NUCLEOTIDE SEQUENCE [LARGE SCALE GENOMIC DNA]</scope>
    <source>
        <strain evidence="2 3">T18</strain>
    </source>
</reference>
<dbReference type="Proteomes" id="UP000660885">
    <property type="component" value="Unassembled WGS sequence"/>
</dbReference>
<evidence type="ECO:0000313" key="3">
    <source>
        <dbReference type="Proteomes" id="UP000660885"/>
    </source>
</evidence>
<feature type="transmembrane region" description="Helical" evidence="1">
    <location>
        <begin position="48"/>
        <end position="68"/>
    </location>
</feature>
<accession>A0ABS1UDN6</accession>
<organism evidence="2 3">
    <name type="scientific">Belnapia arida</name>
    <dbReference type="NCBI Taxonomy" id="2804533"/>
    <lineage>
        <taxon>Bacteria</taxon>
        <taxon>Pseudomonadati</taxon>
        <taxon>Pseudomonadota</taxon>
        <taxon>Alphaproteobacteria</taxon>
        <taxon>Acetobacterales</taxon>
        <taxon>Roseomonadaceae</taxon>
        <taxon>Belnapia</taxon>
    </lineage>
</organism>
<evidence type="ECO:0008006" key="4">
    <source>
        <dbReference type="Google" id="ProtNLM"/>
    </source>
</evidence>
<name>A0ABS1UDN6_9PROT</name>
<dbReference type="RefSeq" id="WP_202835272.1">
    <property type="nucleotide sequence ID" value="NZ_JAETWB010000046.1"/>
</dbReference>